<dbReference type="OrthoDB" id="9787548at2"/>
<feature type="transmembrane region" description="Helical" evidence="5">
    <location>
        <begin position="369"/>
        <end position="387"/>
    </location>
</feature>
<dbReference type="GO" id="GO:0015086">
    <property type="term" value="F:cadmium ion transmembrane transporter activity"/>
    <property type="evidence" value="ECO:0007669"/>
    <property type="project" value="TreeGrafter"/>
</dbReference>
<evidence type="ECO:0000256" key="2">
    <source>
        <dbReference type="ARBA" id="ARBA00022692"/>
    </source>
</evidence>
<evidence type="ECO:0000313" key="7">
    <source>
        <dbReference type="Proteomes" id="UP000266441"/>
    </source>
</evidence>
<evidence type="ECO:0000256" key="5">
    <source>
        <dbReference type="SAM" id="Phobius"/>
    </source>
</evidence>
<proteinExistence type="predicted"/>
<evidence type="ECO:0000256" key="3">
    <source>
        <dbReference type="ARBA" id="ARBA00022989"/>
    </source>
</evidence>
<keyword evidence="2 5" id="KW-0812">Transmembrane</keyword>
<dbReference type="EMBL" id="QWET01000027">
    <property type="protein sequence ID" value="RIH63040.1"/>
    <property type="molecule type" value="Genomic_DNA"/>
</dbReference>
<dbReference type="Proteomes" id="UP000266441">
    <property type="component" value="Unassembled WGS sequence"/>
</dbReference>
<feature type="transmembrane region" description="Helical" evidence="5">
    <location>
        <begin position="393"/>
        <end position="417"/>
    </location>
</feature>
<evidence type="ECO:0000313" key="6">
    <source>
        <dbReference type="EMBL" id="RIH63040.1"/>
    </source>
</evidence>
<dbReference type="AlphaFoldDB" id="A0A399CY92"/>
<comment type="caution">
    <text evidence="6">The sequence shown here is derived from an EMBL/GenBank/DDBJ whole genome shotgun (WGS) entry which is preliminary data.</text>
</comment>
<dbReference type="RefSeq" id="WP_119352000.1">
    <property type="nucleotide sequence ID" value="NZ_QWET01000027.1"/>
</dbReference>
<keyword evidence="7" id="KW-1185">Reference proteome</keyword>
<dbReference type="Pfam" id="PF01566">
    <property type="entry name" value="Nramp"/>
    <property type="match status" value="1"/>
</dbReference>
<feature type="transmembrane region" description="Helical" evidence="5">
    <location>
        <begin position="323"/>
        <end position="342"/>
    </location>
</feature>
<organism evidence="6 7">
    <name type="scientific">Mariniphaga sediminis</name>
    <dbReference type="NCBI Taxonomy" id="1628158"/>
    <lineage>
        <taxon>Bacteria</taxon>
        <taxon>Pseudomonadati</taxon>
        <taxon>Bacteroidota</taxon>
        <taxon>Bacteroidia</taxon>
        <taxon>Marinilabiliales</taxon>
        <taxon>Prolixibacteraceae</taxon>
        <taxon>Mariniphaga</taxon>
    </lineage>
</organism>
<feature type="transmembrane region" description="Helical" evidence="5">
    <location>
        <begin position="270"/>
        <end position="293"/>
    </location>
</feature>
<feature type="transmembrane region" description="Helical" evidence="5">
    <location>
        <begin position="210"/>
        <end position="236"/>
    </location>
</feature>
<keyword evidence="4 5" id="KW-0472">Membrane</keyword>
<keyword evidence="3 5" id="KW-1133">Transmembrane helix</keyword>
<dbReference type="GO" id="GO:0005886">
    <property type="term" value="C:plasma membrane"/>
    <property type="evidence" value="ECO:0007669"/>
    <property type="project" value="TreeGrafter"/>
</dbReference>
<dbReference type="NCBIfam" id="NF037982">
    <property type="entry name" value="Nramp_1"/>
    <property type="match status" value="1"/>
</dbReference>
<feature type="transmembrane region" description="Helical" evidence="5">
    <location>
        <begin position="429"/>
        <end position="450"/>
    </location>
</feature>
<feature type="transmembrane region" description="Helical" evidence="5">
    <location>
        <begin position="138"/>
        <end position="159"/>
    </location>
</feature>
<accession>A0A399CY92</accession>
<dbReference type="Gene3D" id="1.20.1740.10">
    <property type="entry name" value="Amino acid/polyamine transporter I"/>
    <property type="match status" value="1"/>
</dbReference>
<comment type="subcellular location">
    <subcellularLocation>
        <location evidence="1">Membrane</location>
        <topology evidence="1">Multi-pass membrane protein</topology>
    </subcellularLocation>
</comment>
<sequence>MITKSDPYIRSAEGVKPAPATFFGKLKYLGPGFILSASVVGSGELISTTTLGAKAGFTTLWVILVSCAVKVAIQLEFGKQAIRTGETVFTSLNRIGGPRFGRKRINWSLWTWFFLWLFKPLQLGGIIGGVAITLNMAFPSISINIFAIIVGIIVAALVFKGYYSFIEKMSVVLMLVFTLFTIVAVFMIQYTPSAFSFADVLEGLRFKLPAASVGFAIAAFGLTGVGGDEIVAYNYWCLEKGYARFTGPHENTDEWRERAKGWIKVMNLDAIFSMVVYTLVTAAFYLLGAAVLYKSGDIPRGFAMIETLSKMYTGAYGEWAKSFFLFGSFIVLFSTLFSALAARTRIFSDLFGQLGWIDFFNREQRRKTIAILAWVFPVLWIIALAWIKLPVLMVTIGGIVTFFMLLIIVYAGLHFRYRQQQFGLESSRFYDIALWVSCVSVFVVGFYGVVSLL</sequence>
<dbReference type="GO" id="GO:0034755">
    <property type="term" value="P:iron ion transmembrane transport"/>
    <property type="evidence" value="ECO:0007669"/>
    <property type="project" value="TreeGrafter"/>
</dbReference>
<dbReference type="PANTHER" id="PTHR11706:SF3">
    <property type="entry name" value="METAL ION TRANSPORT PROTEIN"/>
    <property type="match status" value="1"/>
</dbReference>
<gene>
    <name evidence="6" type="ORF">D1164_21655</name>
</gene>
<name>A0A399CY92_9BACT</name>
<feature type="transmembrane region" description="Helical" evidence="5">
    <location>
        <begin position="171"/>
        <end position="190"/>
    </location>
</feature>
<evidence type="ECO:0000256" key="1">
    <source>
        <dbReference type="ARBA" id="ARBA00004141"/>
    </source>
</evidence>
<dbReference type="PANTHER" id="PTHR11706">
    <property type="entry name" value="SOLUTE CARRIER PROTEIN FAMILY 11 MEMBER"/>
    <property type="match status" value="1"/>
</dbReference>
<dbReference type="InterPro" id="IPR001046">
    <property type="entry name" value="NRAMP_fam"/>
</dbReference>
<protein>
    <submittedName>
        <fullName evidence="6">Divalent metal cation transporter</fullName>
    </submittedName>
</protein>
<reference evidence="6 7" key="1">
    <citation type="journal article" date="2015" name="Int. J. Syst. Evol. Microbiol.">
        <title>Mariniphaga sediminis sp. nov., isolated from coastal sediment.</title>
        <authorList>
            <person name="Wang F.Q."/>
            <person name="Shen Q.Y."/>
            <person name="Chen G.J."/>
            <person name="Du Z.J."/>
        </authorList>
    </citation>
    <scope>NUCLEOTIDE SEQUENCE [LARGE SCALE GENOMIC DNA]</scope>
    <source>
        <strain evidence="6 7">SY21</strain>
    </source>
</reference>
<feature type="transmembrane region" description="Helical" evidence="5">
    <location>
        <begin position="109"/>
        <end position="132"/>
    </location>
</feature>
<evidence type="ECO:0000256" key="4">
    <source>
        <dbReference type="ARBA" id="ARBA00023136"/>
    </source>
</evidence>
<dbReference type="GO" id="GO:0005384">
    <property type="term" value="F:manganese ion transmembrane transporter activity"/>
    <property type="evidence" value="ECO:0007669"/>
    <property type="project" value="TreeGrafter"/>
</dbReference>